<dbReference type="RefSeq" id="WP_072628885.1">
    <property type="nucleotide sequence ID" value="NZ_MLCB01000014.1"/>
</dbReference>
<dbReference type="AlphaFoldDB" id="A0A1L9P247"/>
<protein>
    <submittedName>
        <fullName evidence="1">Uncharacterized protein</fullName>
    </submittedName>
</protein>
<comment type="caution">
    <text evidence="1">The sequence shown here is derived from an EMBL/GenBank/DDBJ whole genome shotgun (WGS) entry which is preliminary data.</text>
</comment>
<reference evidence="1 2" key="1">
    <citation type="submission" date="2016-10" db="EMBL/GenBank/DDBJ databases">
        <title>Genome sequence of Planktotalea frisia SH6-1.</title>
        <authorList>
            <person name="Poehlein A."/>
            <person name="Bakenhus I."/>
            <person name="Voget S."/>
            <person name="Brinkhoff T."/>
            <person name="Simon M."/>
        </authorList>
    </citation>
    <scope>NUCLEOTIDE SEQUENCE [LARGE SCALE GENOMIC DNA]</scope>
    <source>
        <strain evidence="1 2">SH6-1</strain>
    </source>
</reference>
<sequence>MHTITNTVIRNDSYYYNLRIPHEHVSTYGTAVRFKLGDVSDGRPNYIKPEDVEQIVKRLTPLIMGSFRTGSKLDYRAAAKSLKPKVTLLSDMLKEYLAIRDISERPVGLAVDALVAVAGDREISDSDRCCGMYIST</sequence>
<gene>
    <name evidence="1" type="ORF">PFRI_01750</name>
</gene>
<accession>A0A1L9P247</accession>
<dbReference type="EMBL" id="MLCB01000014">
    <property type="protein sequence ID" value="OJI95566.1"/>
    <property type="molecule type" value="Genomic_DNA"/>
</dbReference>
<keyword evidence="2" id="KW-1185">Reference proteome</keyword>
<evidence type="ECO:0000313" key="1">
    <source>
        <dbReference type="EMBL" id="OJI95566.1"/>
    </source>
</evidence>
<proteinExistence type="predicted"/>
<organism evidence="1 2">
    <name type="scientific">Planktotalea frisia</name>
    <dbReference type="NCBI Taxonomy" id="696762"/>
    <lineage>
        <taxon>Bacteria</taxon>
        <taxon>Pseudomonadati</taxon>
        <taxon>Pseudomonadota</taxon>
        <taxon>Alphaproteobacteria</taxon>
        <taxon>Rhodobacterales</taxon>
        <taxon>Paracoccaceae</taxon>
        <taxon>Planktotalea</taxon>
    </lineage>
</organism>
<dbReference type="Proteomes" id="UP000184514">
    <property type="component" value="Unassembled WGS sequence"/>
</dbReference>
<name>A0A1L9P247_9RHOB</name>
<evidence type="ECO:0000313" key="2">
    <source>
        <dbReference type="Proteomes" id="UP000184514"/>
    </source>
</evidence>